<keyword evidence="1" id="KW-0472">Membrane</keyword>
<reference evidence="2 3" key="1">
    <citation type="submission" date="2020-10" db="EMBL/GenBank/DDBJ databases">
        <title>Thermofilum lucidum 3507LT sp. nov. a novel member of Thermofilaceae family isolated from Chile hot spring, and proposal of description order Thermofilales.</title>
        <authorList>
            <person name="Zayulina K.S."/>
            <person name="Elcheninov A.G."/>
            <person name="Toshchakov S.V."/>
            <person name="Kublanov I.V."/>
        </authorList>
    </citation>
    <scope>NUCLEOTIDE SEQUENCE [LARGE SCALE GENOMIC DNA]</scope>
    <source>
        <strain evidence="2 3">3507LT</strain>
    </source>
</reference>
<sequence>MREEVVAEIRRKSIHAIPGFMAIPVVVWLGNPYATAIACFFLVLYALNEASLRLKLNWRIPIAWHTYRLMARRDELERGYFTGTVYFWAVTTAVVWLMEPHLAAATVMVSSFGDAAAAIFGKALGGPRVPLSNKTLTGFAGMFLASMASTLICGVRVEAALLASLLSAAVELATPLSTLDELTVPVTAALSLQLLAGAR</sequence>
<dbReference type="KEGG" id="thel:IG193_08475"/>
<feature type="transmembrane region" description="Helical" evidence="1">
    <location>
        <begin position="79"/>
        <end position="98"/>
    </location>
</feature>
<dbReference type="GeneID" id="59149925"/>
<protein>
    <recommendedName>
        <fullName evidence="4">Dolichol kinase</fullName>
    </recommendedName>
</protein>
<keyword evidence="1" id="KW-0812">Transmembrane</keyword>
<feature type="transmembrane region" description="Helical" evidence="1">
    <location>
        <begin position="136"/>
        <end position="157"/>
    </location>
</feature>
<evidence type="ECO:0000256" key="1">
    <source>
        <dbReference type="SAM" id="Phobius"/>
    </source>
</evidence>
<proteinExistence type="predicted"/>
<evidence type="ECO:0000313" key="2">
    <source>
        <dbReference type="EMBL" id="QOJ78769.1"/>
    </source>
</evidence>
<dbReference type="RefSeq" id="WP_192818741.1">
    <property type="nucleotide sequence ID" value="NZ_CP062310.1"/>
</dbReference>
<dbReference type="InParanoid" id="A0A7L9FG90"/>
<feature type="transmembrane region" description="Helical" evidence="1">
    <location>
        <begin position="20"/>
        <end position="47"/>
    </location>
</feature>
<accession>A0A7L9FG90</accession>
<keyword evidence="1" id="KW-1133">Transmembrane helix</keyword>
<gene>
    <name evidence="2" type="ORF">IG193_08475</name>
</gene>
<dbReference type="AlphaFoldDB" id="A0A7L9FG90"/>
<dbReference type="InterPro" id="IPR037997">
    <property type="entry name" value="Dgk1-like"/>
</dbReference>
<organism evidence="2 3">
    <name type="scientific">Infirmifilum lucidum</name>
    <dbReference type="NCBI Taxonomy" id="2776706"/>
    <lineage>
        <taxon>Archaea</taxon>
        <taxon>Thermoproteota</taxon>
        <taxon>Thermoprotei</taxon>
        <taxon>Thermofilales</taxon>
        <taxon>Thermofilaceae</taxon>
        <taxon>Infirmifilum</taxon>
    </lineage>
</organism>
<dbReference type="Proteomes" id="UP000594121">
    <property type="component" value="Chromosome"/>
</dbReference>
<dbReference type="EMBL" id="CP062310">
    <property type="protein sequence ID" value="QOJ78769.1"/>
    <property type="molecule type" value="Genomic_DNA"/>
</dbReference>
<dbReference type="PANTHER" id="PTHR31303">
    <property type="entry name" value="CTP-DEPENDENT DIACYLGLYCEROL KINASE 1"/>
    <property type="match status" value="1"/>
</dbReference>
<dbReference type="GO" id="GO:0004143">
    <property type="term" value="F:ATP-dependent diacylglycerol kinase activity"/>
    <property type="evidence" value="ECO:0007669"/>
    <property type="project" value="InterPro"/>
</dbReference>
<keyword evidence="3" id="KW-1185">Reference proteome</keyword>
<evidence type="ECO:0008006" key="4">
    <source>
        <dbReference type="Google" id="ProtNLM"/>
    </source>
</evidence>
<evidence type="ECO:0000313" key="3">
    <source>
        <dbReference type="Proteomes" id="UP000594121"/>
    </source>
</evidence>
<name>A0A7L9FG90_9CREN</name>
<dbReference type="PANTHER" id="PTHR31303:SF1">
    <property type="entry name" value="CTP-DEPENDENT DIACYLGLYCEROL KINASE 1"/>
    <property type="match status" value="1"/>
</dbReference>